<feature type="region of interest" description="Disordered" evidence="4">
    <location>
        <begin position="1348"/>
        <end position="1397"/>
    </location>
</feature>
<feature type="signal peptide" evidence="5">
    <location>
        <begin position="1"/>
        <end position="23"/>
    </location>
</feature>
<feature type="domain" description="SD-repeat containing protein B" evidence="7">
    <location>
        <begin position="1104"/>
        <end position="1179"/>
    </location>
</feature>
<evidence type="ECO:0000259" key="6">
    <source>
        <dbReference type="Pfam" id="PF01345"/>
    </source>
</evidence>
<feature type="domain" description="DUF11" evidence="6">
    <location>
        <begin position="159"/>
        <end position="265"/>
    </location>
</feature>
<evidence type="ECO:0000313" key="9">
    <source>
        <dbReference type="EMBL" id="PZR00851.1"/>
    </source>
</evidence>
<feature type="compositionally biased region" description="Low complexity" evidence="4">
    <location>
        <begin position="2124"/>
        <end position="2138"/>
    </location>
</feature>
<evidence type="ECO:0000256" key="2">
    <source>
        <dbReference type="ARBA" id="ARBA00022525"/>
    </source>
</evidence>
<dbReference type="InterPro" id="IPR047589">
    <property type="entry name" value="DUF11_rpt"/>
</dbReference>
<sequence>MIGIRGLALAGAIFIGFAQQASAQAVQYDWVVNIRNEDGAILPAGSTAGYVVTVFNDSLVAAPPTTINIPIPAGTTWVGSTGDITNCAEVVSGTVTCDVPALGADAIATLTIDFLTSAEGVISVTPVIPAVDADPGNNSETTTTTITRGADISLGLSGTTTAPAGGSLSYTFTATNNGPYPSEGFTLEFPIPTGFSSIDPPAGCTLSGSSYMCAIPGTVPVGGTVDVTFTGVAGVGANSTITVSGAVGDGSPPDPDNSNDTASFNTIITAGSDVSVGKSRSPAGPLVVGDTVTFTLDPRYTGDVPNGLTLSDTIPSNYQIISVTPAPASGWTCSTAGQQIDCSKPSGSVPGSNVSLGQIVVVAEAVSPGSAVNTVEVGATNPFDPDLSNNTDDDGGAVIAAATIDLAIHKSGPQPPLVVVGNSYDYTLNTSNLGNTGYYGTVRIVDTVPAGLEVTAVGGPGWTCGPTPPLTGLTIVTCERVYTQSNPLPPGGTTPDITMTTTVTQSGPINNGAEVIPVNGNLPDANLGNNTTNVGTDGSEPGDSADIRVLKSAQNTNVIAGEEQVYRLEVVNDGPVPSLNIVLTDQLSNLINNEKTGPDAGYVSISTDPGVAQGLACSTDVTGPQSLRQTCNIGQLPVCVAGTDCPVIVITVRPGSNGGSRTNTVVVGSQSTADPNLNNNSASATYTVEARADVSITKTATPSPVPAGQNLVYVITAQNLENGLSVAENVTISDTLAPNLVFLSATPSSGSCSSAPTSQTVTGPGNDQLLCNLGTLSNGAQQTVTVTVRPTQSYFGNSITNTATVSTTTTETDPTNNSASVVTPVEAPAFDLLIQKTDSIDPVAVGEDAVYTLRIANRGPSAAENVVVTDTLPATRLSYQSLTFPSDATCSTSASPNVVGGSFTCTFPYLQAQTTRDILLTMRGTAKGVTVNNAQVEADGSLIFDTERGNNITSQTTTVRTRADVAVTAKTPSNATPNVSEALTYTIRVANLPGPLLAEADGVVLNDSLPSGMVLTGSPTAALIAGTATSLACTGAAGNTTFNCNFGTFSTGGLIDVTVPVRVNSITASPQTFVNTATVSTTSLDINLNNDSNSGTIEVRGSSLAGLVFRDFNDNGTFDANDTGINGITMTLSGTDLNGSAVTRTATTGAGGAYTFTLLPQGTYTVTQGSFSEAHLTAQSAIPGTSGGTSGGPTIISSISLQPLTDATGYLFPKVPQARIGLAKAVSGAATVAPDGSVSVTFLFNVRNFSLEPLQGVTLTDQLAGSSPLFGAHSPAGPLTPGTYRVTSIGGSCGGKNNNFNGSGDLVLLSALTMAQNSTCNVTVSLLIQPTVPLPPEISPNVRYRNQGTVQGTGAWTGQTPATNPQLTDPSTNGTNPDPNGNGIANENGENQPTPVPVPFDPEIGLIKTADASAIGEPDVGDIITYAFTVTNTGNVTLTNVTLTDMLPGIMISGGPIPVLLPGASDGTTFTATYALTQADLNAGQVENQATATGTWGVDGGGNPLTVDDLSGTHNATDDPTIVNLGTIELVKSVDLSALSTPPAIGDTVTFGFAITNTGPTVLRNITISDPMPGLVLTGGPIATLASGATDTTTFVGTYLLTGADIDAGVISNTATVTGDYAPDGNGGFLQVTDDSSTSSNLVDEPLIALIKRADSSALSDPPVAGDVISYAFTVTNTGNVTLTNVTLTDILPNIVISGGPIPILASGAADSTTFTATYALTQADIDAGRVENQATVTGTFNDPVTGPELVTDVSGTDNTNDTPTVVPLEQDPSISLVKAADASGVSNPAVVGEQISYSFTITNTGNITLNDITLSDLLPAIVISGGPIATLVPGASDSATFTATYALTQDDLDAGQVQNQATTIGNYIDPDGNPGTVEDISGTDQNNDAPTVVPLGQGAAIALVKTVDASGLSSPVQIGDTLTYTFAVTNTGNVTLTNVTLTDILPGILITGGPIPVLPVGATDSTTFTATYALIQADLDAARVENQATATGTYTTPGGDDSVSDLSGATVDDDDPTVVDLVPSPEIRLIKTVDVTSLPDPAHVGDEVSYAFAVTNTGNVTLTNVTLADSLPDIMISGGPIAALPPGATDSTTFTARYPLTQADLDTGQVTNTAIVTGTYVDSSGTPGTTTDTSGTDIDNDTPTDVIVPSHPAIAVVKTADVSRMSTPSQVGDPITYNFAVTNTGNVTLTNVTLSDPLPGLTLTGGPIATLAPGQTDTTTFVGRYNVVEGDFNAEQVRNQATATGSPPIGPDVTDLSGATVEDDDPTIVPLTFQPNVTATKTASTDRVIIGDSLSYTLTFTSNAPGTLRNVTVVDVLPVGLVYTPGTATIDGTAQEPQVTGRTLRWTGQTIAANGTLTVKLGVRVTGSAPWGKLENQSWLNTSGGDRISNVATAVVLREPEQVFDCSDIIGKVFDDRNSNGYQDEPKGGAEEPGLPGVRVVTTRGYIVTTDEFGRFHVPCAELPKTTGSNFTMKLDTRSLPTGYRVTTENPRTIRVTPGKMAKLNFGVSLSRVVRVDLSAQAFTEDGKPTAALKKGVAGLVAQMQVEPSVLRLNYRLAGETDAVARKRLEAVEALIRNAWHGDGYRLKIERTLQRGGVKK</sequence>
<keyword evidence="3 5" id="KW-0732">Signal</keyword>
<dbReference type="InterPro" id="IPR013783">
    <property type="entry name" value="Ig-like_fold"/>
</dbReference>
<feature type="domain" description="DUF7507" evidence="8">
    <location>
        <begin position="1527"/>
        <end position="1621"/>
    </location>
</feature>
<accession>A0A2W5USX2</accession>
<name>A0A2W5USX2_CERSP</name>
<dbReference type="Pfam" id="PF01345">
    <property type="entry name" value="DUF11"/>
    <property type="match status" value="9"/>
</dbReference>
<dbReference type="InterPro" id="IPR033764">
    <property type="entry name" value="Sdr_B"/>
</dbReference>
<feature type="domain" description="DUF11" evidence="6">
    <location>
        <begin position="964"/>
        <end position="1097"/>
    </location>
</feature>
<feature type="domain" description="DUF7507" evidence="8">
    <location>
        <begin position="1900"/>
        <end position="1997"/>
    </location>
</feature>
<evidence type="ECO:0000259" key="7">
    <source>
        <dbReference type="Pfam" id="PF17210"/>
    </source>
</evidence>
<feature type="domain" description="DUF7507" evidence="8">
    <location>
        <begin position="2025"/>
        <end position="2123"/>
    </location>
</feature>
<dbReference type="InterPro" id="IPR051172">
    <property type="entry name" value="Chlamydia_OmcB"/>
</dbReference>
<dbReference type="Pfam" id="PF24346">
    <property type="entry name" value="DUF7507"/>
    <property type="match status" value="7"/>
</dbReference>
<dbReference type="InterPro" id="IPR055354">
    <property type="entry name" value="DUF7507"/>
</dbReference>
<feature type="compositionally biased region" description="Polar residues" evidence="4">
    <location>
        <begin position="1348"/>
        <end position="1367"/>
    </location>
</feature>
<feature type="chain" id="PRO_5015839457" description="DUF11 domain-containing protein" evidence="5">
    <location>
        <begin position="24"/>
        <end position="2601"/>
    </location>
</feature>
<feature type="domain" description="DUF11" evidence="6">
    <location>
        <begin position="2280"/>
        <end position="2387"/>
    </location>
</feature>
<protein>
    <recommendedName>
        <fullName evidence="11">DUF11 domain-containing protein</fullName>
    </recommendedName>
</protein>
<reference evidence="9 10" key="1">
    <citation type="submission" date="2017-08" db="EMBL/GenBank/DDBJ databases">
        <title>Infants hospitalized years apart are colonized by the same room-sourced microbial strains.</title>
        <authorList>
            <person name="Brooks B."/>
            <person name="Olm M.R."/>
            <person name="Firek B.A."/>
            <person name="Baker R."/>
            <person name="Thomas B.C."/>
            <person name="Morowitz M.J."/>
            <person name="Banfield J.F."/>
        </authorList>
    </citation>
    <scope>NUCLEOTIDE SEQUENCE [LARGE SCALE GENOMIC DNA]</scope>
    <source>
        <strain evidence="9">S2_003_000_R2_11</strain>
    </source>
</reference>
<dbReference type="Pfam" id="PF17210">
    <property type="entry name" value="SdrD_B"/>
    <property type="match status" value="1"/>
</dbReference>
<dbReference type="EMBL" id="QFQS01000001">
    <property type="protein sequence ID" value="PZR00851.1"/>
    <property type="molecule type" value="Genomic_DNA"/>
</dbReference>
<feature type="domain" description="DUF11" evidence="6">
    <location>
        <begin position="43"/>
        <end position="143"/>
    </location>
</feature>
<proteinExistence type="predicted"/>
<comment type="subcellular location">
    <subcellularLocation>
        <location evidence="1">Secreted</location>
    </subcellularLocation>
</comment>
<feature type="domain" description="DUF7507" evidence="8">
    <location>
        <begin position="2153"/>
        <end position="2256"/>
    </location>
</feature>
<evidence type="ECO:0008006" key="11">
    <source>
        <dbReference type="Google" id="ProtNLM"/>
    </source>
</evidence>
<dbReference type="PANTHER" id="PTHR34819">
    <property type="entry name" value="LARGE CYSTEINE-RICH PERIPLASMIC PROTEIN OMCB"/>
    <property type="match status" value="1"/>
</dbReference>
<dbReference type="SUPFAM" id="SSF117074">
    <property type="entry name" value="Hypothetical protein PA1324"/>
    <property type="match status" value="1"/>
</dbReference>
<evidence type="ECO:0000256" key="5">
    <source>
        <dbReference type="SAM" id="SignalP"/>
    </source>
</evidence>
<evidence type="ECO:0000256" key="1">
    <source>
        <dbReference type="ARBA" id="ARBA00004613"/>
    </source>
</evidence>
<dbReference type="PANTHER" id="PTHR34819:SF3">
    <property type="entry name" value="CELL SURFACE PROTEIN"/>
    <property type="match status" value="1"/>
</dbReference>
<dbReference type="Gene3D" id="2.60.40.10">
    <property type="entry name" value="Immunoglobulins"/>
    <property type="match status" value="6"/>
</dbReference>
<feature type="domain" description="DUF7507" evidence="8">
    <location>
        <begin position="1646"/>
        <end position="1742"/>
    </location>
</feature>
<keyword evidence="2" id="KW-0964">Secreted</keyword>
<dbReference type="SMART" id="SM00710">
    <property type="entry name" value="PbH1"/>
    <property type="match status" value="6"/>
</dbReference>
<feature type="region of interest" description="Disordered" evidence="4">
    <location>
        <begin position="2124"/>
        <end position="2145"/>
    </location>
</feature>
<dbReference type="InterPro" id="IPR006626">
    <property type="entry name" value="PbH1"/>
</dbReference>
<feature type="domain" description="DUF11" evidence="6">
    <location>
        <begin position="693"/>
        <end position="821"/>
    </location>
</feature>
<feature type="domain" description="DUF11" evidence="6">
    <location>
        <begin position="546"/>
        <end position="685"/>
    </location>
</feature>
<evidence type="ECO:0000256" key="4">
    <source>
        <dbReference type="SAM" id="MobiDB-lite"/>
    </source>
</evidence>
<feature type="domain" description="DUF11" evidence="6">
    <location>
        <begin position="273"/>
        <end position="392"/>
    </location>
</feature>
<organism evidence="9 10">
    <name type="scientific">Cereibacter sphaeroides</name>
    <name type="common">Rhodobacter sphaeroides</name>
    <dbReference type="NCBI Taxonomy" id="1063"/>
    <lineage>
        <taxon>Bacteria</taxon>
        <taxon>Pseudomonadati</taxon>
        <taxon>Pseudomonadota</taxon>
        <taxon>Alphaproteobacteria</taxon>
        <taxon>Rhodobacterales</taxon>
        <taxon>Paracoccaceae</taxon>
        <taxon>Cereibacter</taxon>
    </lineage>
</organism>
<feature type="domain" description="DUF11" evidence="6">
    <location>
        <begin position="831"/>
        <end position="956"/>
    </location>
</feature>
<dbReference type="Proteomes" id="UP000248975">
    <property type="component" value="Unassembled WGS sequence"/>
</dbReference>
<dbReference type="InterPro" id="IPR001434">
    <property type="entry name" value="OmcB-like_DUF11"/>
</dbReference>
<evidence type="ECO:0000256" key="3">
    <source>
        <dbReference type="ARBA" id="ARBA00022729"/>
    </source>
</evidence>
<comment type="caution">
    <text evidence="9">The sequence shown here is derived from an EMBL/GenBank/DDBJ whole genome shotgun (WGS) entry which is preliminary data.</text>
</comment>
<evidence type="ECO:0000313" key="10">
    <source>
        <dbReference type="Proteomes" id="UP000248975"/>
    </source>
</evidence>
<gene>
    <name evidence="9" type="ORF">DI533_10110</name>
</gene>
<feature type="domain" description="DUF7507" evidence="8">
    <location>
        <begin position="1773"/>
        <end position="1868"/>
    </location>
</feature>
<feature type="domain" description="DUF7507" evidence="8">
    <location>
        <begin position="1402"/>
        <end position="1495"/>
    </location>
</feature>
<feature type="compositionally biased region" description="Low complexity" evidence="4">
    <location>
        <begin position="1368"/>
        <end position="1391"/>
    </location>
</feature>
<evidence type="ECO:0000259" key="8">
    <source>
        <dbReference type="Pfam" id="PF24346"/>
    </source>
</evidence>
<dbReference type="GO" id="GO:0005576">
    <property type="term" value="C:extracellular region"/>
    <property type="evidence" value="ECO:0007669"/>
    <property type="project" value="UniProtKB-SubCell"/>
</dbReference>
<dbReference type="NCBIfam" id="TIGR01451">
    <property type="entry name" value="B_ant_repeat"/>
    <property type="match status" value="13"/>
</dbReference>
<feature type="domain" description="DUF11" evidence="6">
    <location>
        <begin position="405"/>
        <end position="534"/>
    </location>
</feature>